<dbReference type="Pfam" id="PF05901">
    <property type="entry name" value="Excalibur"/>
    <property type="match status" value="1"/>
</dbReference>
<keyword evidence="7" id="KW-1185">Reference proteome</keyword>
<organism evidence="6 7">
    <name type="scientific">Ferrigenium kumadai</name>
    <dbReference type="NCBI Taxonomy" id="1682490"/>
    <lineage>
        <taxon>Bacteria</taxon>
        <taxon>Pseudomonadati</taxon>
        <taxon>Pseudomonadota</taxon>
        <taxon>Betaproteobacteria</taxon>
        <taxon>Nitrosomonadales</taxon>
        <taxon>Gallionellaceae</taxon>
        <taxon>Ferrigenium</taxon>
    </lineage>
</organism>
<dbReference type="InterPro" id="IPR002071">
    <property type="entry name" value="Thermonucl_AS"/>
</dbReference>
<dbReference type="GO" id="GO:0004519">
    <property type="term" value="F:endonuclease activity"/>
    <property type="evidence" value="ECO:0007669"/>
    <property type="project" value="UniProtKB-KW"/>
</dbReference>
<dbReference type="PANTHER" id="PTHR12302:SF3">
    <property type="entry name" value="SERINE_THREONINE-PROTEIN KINASE 31"/>
    <property type="match status" value="1"/>
</dbReference>
<keyword evidence="3" id="KW-0378">Hydrolase</keyword>
<dbReference type="AlphaFoldDB" id="A0AAN1T1Z1"/>
<dbReference type="GO" id="GO:0016787">
    <property type="term" value="F:hydrolase activity"/>
    <property type="evidence" value="ECO:0007669"/>
    <property type="project" value="UniProtKB-KW"/>
</dbReference>
<dbReference type="RefSeq" id="WP_246487384.1">
    <property type="nucleotide sequence ID" value="NZ_AP019536.1"/>
</dbReference>
<evidence type="ECO:0000256" key="2">
    <source>
        <dbReference type="ARBA" id="ARBA00022759"/>
    </source>
</evidence>
<dbReference type="Proteomes" id="UP001319121">
    <property type="component" value="Chromosome"/>
</dbReference>
<feature type="domain" description="TNase-like" evidence="5">
    <location>
        <begin position="22"/>
        <end position="142"/>
    </location>
</feature>
<evidence type="ECO:0000256" key="1">
    <source>
        <dbReference type="ARBA" id="ARBA00022722"/>
    </source>
</evidence>
<dbReference type="Gene3D" id="2.40.50.90">
    <property type="match status" value="1"/>
</dbReference>
<name>A0AAN1T1Z1_9PROT</name>
<keyword evidence="4" id="KW-0732">Signal</keyword>
<dbReference type="GO" id="GO:0003676">
    <property type="term" value="F:nucleic acid binding"/>
    <property type="evidence" value="ECO:0007669"/>
    <property type="project" value="InterPro"/>
</dbReference>
<protein>
    <submittedName>
        <fullName evidence="6">Nuclease</fullName>
    </submittedName>
</protein>
<dbReference type="InterPro" id="IPR035437">
    <property type="entry name" value="SNase_OB-fold_sf"/>
</dbReference>
<keyword evidence="2" id="KW-0255">Endonuclease</keyword>
<evidence type="ECO:0000313" key="7">
    <source>
        <dbReference type="Proteomes" id="UP001319121"/>
    </source>
</evidence>
<dbReference type="EMBL" id="AP019536">
    <property type="protein sequence ID" value="BBJ00215.1"/>
    <property type="molecule type" value="Genomic_DNA"/>
</dbReference>
<feature type="chain" id="PRO_5042815580" evidence="4">
    <location>
        <begin position="22"/>
        <end position="228"/>
    </location>
</feature>
<evidence type="ECO:0000256" key="4">
    <source>
        <dbReference type="SAM" id="SignalP"/>
    </source>
</evidence>
<dbReference type="PROSITE" id="PS50830">
    <property type="entry name" value="TNASE_3"/>
    <property type="match status" value="1"/>
</dbReference>
<keyword evidence="1" id="KW-0540">Nuclease</keyword>
<dbReference type="PANTHER" id="PTHR12302">
    <property type="entry name" value="EBNA2 BINDING PROTEIN P100"/>
    <property type="match status" value="1"/>
</dbReference>
<dbReference type="InterPro" id="IPR016071">
    <property type="entry name" value="Staphylococal_nuclease_OB-fold"/>
</dbReference>
<feature type="signal peptide" evidence="4">
    <location>
        <begin position="1"/>
        <end position="21"/>
    </location>
</feature>
<dbReference type="InterPro" id="IPR008613">
    <property type="entry name" value="Excalibur_Ca-bd_domain"/>
</dbReference>
<dbReference type="SUPFAM" id="SSF50199">
    <property type="entry name" value="Staphylococcal nuclease"/>
    <property type="match status" value="1"/>
</dbReference>
<evidence type="ECO:0000259" key="5">
    <source>
        <dbReference type="PROSITE" id="PS50830"/>
    </source>
</evidence>
<dbReference type="PROSITE" id="PS01123">
    <property type="entry name" value="TNASE_1"/>
    <property type="match status" value="1"/>
</dbReference>
<accession>A0AAN1T1Z1</accession>
<dbReference type="Pfam" id="PF00565">
    <property type="entry name" value="SNase"/>
    <property type="match status" value="1"/>
</dbReference>
<evidence type="ECO:0000256" key="3">
    <source>
        <dbReference type="ARBA" id="ARBA00022801"/>
    </source>
</evidence>
<proteinExistence type="predicted"/>
<dbReference type="KEGG" id="fku:FGKAn22_19070"/>
<gene>
    <name evidence="6" type="ORF">FGKAn22_19070</name>
</gene>
<sequence length="228" mass="24734">MMLIRSLLLISLLLAGGVAQGAEFVAKVIAVLDGDTVLVKRANGLKKIRLAGIDAPEKAQTLGDTSRRSLADMVLGKQVKVASEAVDQYGRMVAHLSVDGLDVNAEQIRRGMAWEYSRFHNDRAMLALQEEARREPRGLWALSDPMPPWEWRKLHPSTLSEPSPHVGTSAAVDAPTADPVCASKKRCSQMTSCEEARYYLNRCGGKLLDGDGDGLPCEQLCAPQGKAP</sequence>
<reference evidence="6 7" key="1">
    <citation type="submission" date="2019-03" db="EMBL/GenBank/DDBJ databases">
        <title>Complete genome sequence of Ferrigenium kumadai strain An22, a microaerophilic iron-oxidizing bacterium isolated from a paddy field soil.</title>
        <authorList>
            <person name="Watanabe T."/>
            <person name="Asakawa S."/>
        </authorList>
    </citation>
    <scope>NUCLEOTIDE SEQUENCE [LARGE SCALE GENOMIC DNA]</scope>
    <source>
        <strain evidence="6 7">An22</strain>
    </source>
</reference>
<dbReference type="SMART" id="SM00318">
    <property type="entry name" value="SNc"/>
    <property type="match status" value="1"/>
</dbReference>
<evidence type="ECO:0000313" key="6">
    <source>
        <dbReference type="EMBL" id="BBJ00215.1"/>
    </source>
</evidence>